<dbReference type="GO" id="GO:0000287">
    <property type="term" value="F:magnesium ion binding"/>
    <property type="evidence" value="ECO:0007669"/>
    <property type="project" value="TreeGrafter"/>
</dbReference>
<dbReference type="SFLD" id="SFLDS00001">
    <property type="entry name" value="Enolase"/>
    <property type="match status" value="1"/>
</dbReference>
<dbReference type="AlphaFoldDB" id="A0A381SPW5"/>
<dbReference type="InterPro" id="IPR046945">
    <property type="entry name" value="RHMD-like"/>
</dbReference>
<dbReference type="SFLD" id="SFLDG00179">
    <property type="entry name" value="mandelate_racemase"/>
    <property type="match status" value="1"/>
</dbReference>
<keyword evidence="3" id="KW-0460">Magnesium</keyword>
<evidence type="ECO:0000256" key="3">
    <source>
        <dbReference type="ARBA" id="ARBA00022842"/>
    </source>
</evidence>
<dbReference type="Pfam" id="PF13378">
    <property type="entry name" value="MR_MLE_C"/>
    <property type="match status" value="1"/>
</dbReference>
<dbReference type="SUPFAM" id="SSF54826">
    <property type="entry name" value="Enolase N-terminal domain-like"/>
    <property type="match status" value="1"/>
</dbReference>
<accession>A0A381SPW5</accession>
<dbReference type="SUPFAM" id="SSF51604">
    <property type="entry name" value="Enolase C-terminal domain-like"/>
    <property type="match status" value="1"/>
</dbReference>
<dbReference type="InterPro" id="IPR013341">
    <property type="entry name" value="Mandelate_racemase_N_dom"/>
</dbReference>
<dbReference type="CDD" id="cd03316">
    <property type="entry name" value="MR_like"/>
    <property type="match status" value="1"/>
</dbReference>
<dbReference type="GO" id="GO:0016052">
    <property type="term" value="P:carbohydrate catabolic process"/>
    <property type="evidence" value="ECO:0007669"/>
    <property type="project" value="TreeGrafter"/>
</dbReference>
<reference evidence="5" key="1">
    <citation type="submission" date="2018-05" db="EMBL/GenBank/DDBJ databases">
        <authorList>
            <person name="Lanie J.A."/>
            <person name="Ng W.-L."/>
            <person name="Kazmierczak K.M."/>
            <person name="Andrzejewski T.M."/>
            <person name="Davidsen T.M."/>
            <person name="Wayne K.J."/>
            <person name="Tettelin H."/>
            <person name="Glass J.I."/>
            <person name="Rusch D."/>
            <person name="Podicherti R."/>
            <person name="Tsui H.-C.T."/>
            <person name="Winkler M.E."/>
        </authorList>
    </citation>
    <scope>NUCLEOTIDE SEQUENCE</scope>
</reference>
<dbReference type="PANTHER" id="PTHR13794">
    <property type="entry name" value="ENOLASE SUPERFAMILY, MANDELATE RACEMASE"/>
    <property type="match status" value="1"/>
</dbReference>
<dbReference type="SMART" id="SM00922">
    <property type="entry name" value="MR_MLE"/>
    <property type="match status" value="1"/>
</dbReference>
<dbReference type="InterPro" id="IPR029017">
    <property type="entry name" value="Enolase-like_N"/>
</dbReference>
<comment type="cofactor">
    <cofactor evidence="1">
        <name>Mg(2+)</name>
        <dbReference type="ChEBI" id="CHEBI:18420"/>
    </cofactor>
</comment>
<evidence type="ECO:0000256" key="2">
    <source>
        <dbReference type="ARBA" id="ARBA00022723"/>
    </source>
</evidence>
<dbReference type="GO" id="GO:0016836">
    <property type="term" value="F:hydro-lyase activity"/>
    <property type="evidence" value="ECO:0007669"/>
    <property type="project" value="TreeGrafter"/>
</dbReference>
<evidence type="ECO:0000313" key="5">
    <source>
        <dbReference type="EMBL" id="SVA03323.1"/>
    </source>
</evidence>
<dbReference type="InterPro" id="IPR013342">
    <property type="entry name" value="Mandelate_racemase_C"/>
</dbReference>
<dbReference type="InterPro" id="IPR029065">
    <property type="entry name" value="Enolase_C-like"/>
</dbReference>
<sequence>MKITDLECYSLLIPDFDADACSSAQDNLVVKIHTDDGLVGIGETDTNPWGVKAIIDSPGTHAMGRGFKELLVGKDPRNVEGLWHEMNEKTMMTTRRGLGICAIGAIDMALWDLCGKIYSQPTWKLLGGSVKKEITPYASLLPEGRTLKDYSDSLVKKTVKAKELGFKAAKLEICIKGPYSHNNIQIEDDREFANMVHKCREAVGDDMVLMADVAYAWQDWKTALRALRMVEKDNLYFIETPLPIDDLEGTAKLSIHSPIRVATGEMLQTRFECFETIDKGKVDVIQPDVGRVGGLTEAKRVSQYAQDKGVLVVPHCWKSAIGIAASVHLSAVSPTCSFIEFLPKELAESQLRKDLVINELEVKNGTIPLPDKPGLGIEINENKLLEFRI</sequence>
<keyword evidence="2" id="KW-0479">Metal-binding</keyword>
<protein>
    <recommendedName>
        <fullName evidence="4">Mandelate racemase/muconate lactonizing enzyme C-terminal domain-containing protein</fullName>
    </recommendedName>
</protein>
<organism evidence="5">
    <name type="scientific">marine metagenome</name>
    <dbReference type="NCBI Taxonomy" id="408172"/>
    <lineage>
        <taxon>unclassified sequences</taxon>
        <taxon>metagenomes</taxon>
        <taxon>ecological metagenomes</taxon>
    </lineage>
</organism>
<dbReference type="EMBL" id="UINC01003096">
    <property type="protein sequence ID" value="SVA03323.1"/>
    <property type="molecule type" value="Genomic_DNA"/>
</dbReference>
<evidence type="ECO:0000256" key="1">
    <source>
        <dbReference type="ARBA" id="ARBA00001946"/>
    </source>
</evidence>
<dbReference type="InterPro" id="IPR036849">
    <property type="entry name" value="Enolase-like_C_sf"/>
</dbReference>
<gene>
    <name evidence="5" type="ORF">METZ01_LOCUS56177</name>
</gene>
<dbReference type="Gene3D" id="3.20.20.120">
    <property type="entry name" value="Enolase-like C-terminal domain"/>
    <property type="match status" value="1"/>
</dbReference>
<evidence type="ECO:0000259" key="4">
    <source>
        <dbReference type="SMART" id="SM00922"/>
    </source>
</evidence>
<name>A0A381SPW5_9ZZZZ</name>
<feature type="domain" description="Mandelate racemase/muconate lactonizing enzyme C-terminal" evidence="4">
    <location>
        <begin position="151"/>
        <end position="260"/>
    </location>
</feature>
<dbReference type="PANTHER" id="PTHR13794:SF58">
    <property type="entry name" value="MITOCHONDRIAL ENOLASE SUPERFAMILY MEMBER 1"/>
    <property type="match status" value="1"/>
</dbReference>
<dbReference type="Gene3D" id="3.30.390.10">
    <property type="entry name" value="Enolase-like, N-terminal domain"/>
    <property type="match status" value="1"/>
</dbReference>
<proteinExistence type="predicted"/>
<dbReference type="Pfam" id="PF02746">
    <property type="entry name" value="MR_MLE_N"/>
    <property type="match status" value="1"/>
</dbReference>